<keyword evidence="3" id="KW-1185">Reference proteome</keyword>
<sequence>TIDNSSSSTTIIDQTLSLNTNETSQLTLLSQISDKTKACVLSLIKELGKHYIKPM</sequence>
<dbReference type="Proteomes" id="UP000663854">
    <property type="component" value="Unassembled WGS sequence"/>
</dbReference>
<protein>
    <submittedName>
        <fullName evidence="2">Uncharacterized protein</fullName>
    </submittedName>
</protein>
<comment type="caution">
    <text evidence="2">The sequence shown here is derived from an EMBL/GenBank/DDBJ whole genome shotgun (WGS) entry which is preliminary data.</text>
</comment>
<gene>
    <name evidence="2" type="ORF">JXQ802_LOCUS55445</name>
    <name evidence="1" type="ORF">PYM288_LOCUS38913</name>
</gene>
<evidence type="ECO:0000313" key="2">
    <source>
        <dbReference type="EMBL" id="CAF1656964.1"/>
    </source>
</evidence>
<dbReference type="Proteomes" id="UP000663870">
    <property type="component" value="Unassembled WGS sequence"/>
</dbReference>
<dbReference type="EMBL" id="CAJNOH010009960">
    <property type="protein sequence ID" value="CAF1506230.1"/>
    <property type="molecule type" value="Genomic_DNA"/>
</dbReference>
<proteinExistence type="predicted"/>
<name>A0A816F9M7_9BILA</name>
<dbReference type="AlphaFoldDB" id="A0A816F9M7"/>
<accession>A0A816F9M7</accession>
<evidence type="ECO:0000313" key="3">
    <source>
        <dbReference type="Proteomes" id="UP000663870"/>
    </source>
</evidence>
<feature type="non-terminal residue" evidence="2">
    <location>
        <position position="1"/>
    </location>
</feature>
<dbReference type="EMBL" id="CAJNOL010011770">
    <property type="protein sequence ID" value="CAF1656964.1"/>
    <property type="molecule type" value="Genomic_DNA"/>
</dbReference>
<reference evidence="2" key="1">
    <citation type="submission" date="2021-02" db="EMBL/GenBank/DDBJ databases">
        <authorList>
            <person name="Nowell W R."/>
        </authorList>
    </citation>
    <scope>NUCLEOTIDE SEQUENCE</scope>
</reference>
<organism evidence="2 3">
    <name type="scientific">Rotaria sordida</name>
    <dbReference type="NCBI Taxonomy" id="392033"/>
    <lineage>
        <taxon>Eukaryota</taxon>
        <taxon>Metazoa</taxon>
        <taxon>Spiralia</taxon>
        <taxon>Gnathifera</taxon>
        <taxon>Rotifera</taxon>
        <taxon>Eurotatoria</taxon>
        <taxon>Bdelloidea</taxon>
        <taxon>Philodinida</taxon>
        <taxon>Philodinidae</taxon>
        <taxon>Rotaria</taxon>
    </lineage>
</organism>
<evidence type="ECO:0000313" key="1">
    <source>
        <dbReference type="EMBL" id="CAF1506230.1"/>
    </source>
</evidence>